<evidence type="ECO:0000313" key="1">
    <source>
        <dbReference type="EMBL" id="VFK40335.1"/>
    </source>
</evidence>
<accession>A0A450YFT7</accession>
<dbReference type="EMBL" id="CAADFU010000065">
    <property type="protein sequence ID" value="VFK46006.1"/>
    <property type="molecule type" value="Genomic_DNA"/>
</dbReference>
<dbReference type="EMBL" id="CAADHB010000063">
    <property type="protein sequence ID" value="VFK79759.1"/>
    <property type="molecule type" value="Genomic_DNA"/>
</dbReference>
<protein>
    <submittedName>
        <fullName evidence="1">Uncharacterized protein</fullName>
    </submittedName>
</protein>
<reference evidence="1" key="1">
    <citation type="submission" date="2019-02" db="EMBL/GenBank/DDBJ databases">
        <authorList>
            <person name="Gruber-Vodicka R. H."/>
            <person name="Seah K. B. B."/>
        </authorList>
    </citation>
    <scope>NUCLEOTIDE SEQUENCE</scope>
    <source>
        <strain evidence="3">BECK_S127</strain>
        <strain evidence="2">BECK_S1320</strain>
        <strain evidence="1">BECK_S1321</strain>
    </source>
</reference>
<proteinExistence type="predicted"/>
<evidence type="ECO:0000313" key="3">
    <source>
        <dbReference type="EMBL" id="VFK79759.1"/>
    </source>
</evidence>
<gene>
    <name evidence="3" type="ORF">BECKSD772D_GA0070982_106322</name>
    <name evidence="2" type="ORF">BECKSD772E_GA0070983_106520</name>
    <name evidence="1" type="ORF">BECKSD772F_GA0070984_105820</name>
</gene>
<dbReference type="AlphaFoldDB" id="A0A450YFT7"/>
<sequence>MDLADYVQLQGVWSDLSPVEKMKALKEPVPELNPIPQRSRRKALTYLS</sequence>
<organism evidence="1">
    <name type="scientific">Candidatus Kentrum sp. SD</name>
    <dbReference type="NCBI Taxonomy" id="2126332"/>
    <lineage>
        <taxon>Bacteria</taxon>
        <taxon>Pseudomonadati</taxon>
        <taxon>Pseudomonadota</taxon>
        <taxon>Gammaproteobacteria</taxon>
        <taxon>Candidatus Kentrum</taxon>
    </lineage>
</organism>
<evidence type="ECO:0000313" key="2">
    <source>
        <dbReference type="EMBL" id="VFK46006.1"/>
    </source>
</evidence>
<name>A0A450YFT7_9GAMM</name>
<dbReference type="EMBL" id="CAADFR010000058">
    <property type="protein sequence ID" value="VFK40335.1"/>
    <property type="molecule type" value="Genomic_DNA"/>
</dbReference>